<keyword evidence="3 7" id="KW-0378">Hydrolase</keyword>
<dbReference type="FunFam" id="3.20.20.80:FF:000013">
    <property type="entry name" value="lactase-phlorizin hydrolase"/>
    <property type="match status" value="9"/>
</dbReference>
<name>A0AA88PXI6_9TELE</name>
<dbReference type="GO" id="GO:0008422">
    <property type="term" value="F:beta-glucosidase activity"/>
    <property type="evidence" value="ECO:0007669"/>
    <property type="project" value="TreeGrafter"/>
</dbReference>
<evidence type="ECO:0000313" key="10">
    <source>
        <dbReference type="Proteomes" id="UP001187343"/>
    </source>
</evidence>
<feature type="active site" description="Nucleophile" evidence="6">
    <location>
        <position position="3072"/>
    </location>
</feature>
<dbReference type="GO" id="GO:0005975">
    <property type="term" value="P:carbohydrate metabolic process"/>
    <property type="evidence" value="ECO:0007669"/>
    <property type="project" value="InterPro"/>
</dbReference>
<keyword evidence="10" id="KW-1185">Reference proteome</keyword>
<feature type="transmembrane region" description="Helical" evidence="8">
    <location>
        <begin position="4824"/>
        <end position="4844"/>
    </location>
</feature>
<evidence type="ECO:0008006" key="11">
    <source>
        <dbReference type="Google" id="ProtNLM"/>
    </source>
</evidence>
<dbReference type="Gene3D" id="3.20.20.80">
    <property type="entry name" value="Glycosidases"/>
    <property type="match status" value="11"/>
</dbReference>
<proteinExistence type="inferred from homology"/>
<keyword evidence="8" id="KW-0812">Transmembrane</keyword>
<comment type="similarity">
    <text evidence="1">Belongs to the glycosyl hydrolase 1 family.</text>
</comment>
<feature type="active site" description="Nucleophile" evidence="6">
    <location>
        <position position="2597"/>
    </location>
</feature>
<keyword evidence="8" id="KW-0472">Membrane</keyword>
<feature type="active site" description="Nucleophile" evidence="6">
    <location>
        <position position="1134"/>
    </location>
</feature>
<feature type="active site" description="Nucleophile" evidence="6">
    <location>
        <position position="4206"/>
    </location>
</feature>
<dbReference type="Pfam" id="PF00232">
    <property type="entry name" value="Glyco_hydro_1"/>
    <property type="match status" value="10"/>
</dbReference>
<evidence type="ECO:0000256" key="2">
    <source>
        <dbReference type="ARBA" id="ARBA00011738"/>
    </source>
</evidence>
<evidence type="ECO:0000313" key="9">
    <source>
        <dbReference type="EMBL" id="KAK2904728.1"/>
    </source>
</evidence>
<comment type="subunit">
    <text evidence="2">Homodimer.</text>
</comment>
<keyword evidence="8" id="KW-1133">Transmembrane helix</keyword>
<dbReference type="InterPro" id="IPR017853">
    <property type="entry name" value="GH"/>
</dbReference>
<dbReference type="EMBL" id="JAUYZG010000006">
    <property type="protein sequence ID" value="KAK2904728.1"/>
    <property type="molecule type" value="Genomic_DNA"/>
</dbReference>
<evidence type="ECO:0000256" key="8">
    <source>
        <dbReference type="SAM" id="Phobius"/>
    </source>
</evidence>
<feature type="active site" description="Nucleophile" evidence="6">
    <location>
        <position position="4681"/>
    </location>
</feature>
<evidence type="ECO:0000256" key="7">
    <source>
        <dbReference type="RuleBase" id="RU004468"/>
    </source>
</evidence>
<dbReference type="InterPro" id="IPR001360">
    <property type="entry name" value="Glyco_hydro_1"/>
</dbReference>
<dbReference type="PROSITE" id="PS00653">
    <property type="entry name" value="GLYCOSYL_HYDROL_F1_2"/>
    <property type="match status" value="6"/>
</dbReference>
<protein>
    <recommendedName>
        <fullName evidence="11">Lactase</fullName>
    </recommendedName>
</protein>
<dbReference type="SUPFAM" id="SSF51445">
    <property type="entry name" value="(Trans)glycosidases"/>
    <property type="match status" value="10"/>
</dbReference>
<organism evidence="9 10">
    <name type="scientific">Cirrhinus molitorella</name>
    <name type="common">mud carp</name>
    <dbReference type="NCBI Taxonomy" id="172907"/>
    <lineage>
        <taxon>Eukaryota</taxon>
        <taxon>Metazoa</taxon>
        <taxon>Chordata</taxon>
        <taxon>Craniata</taxon>
        <taxon>Vertebrata</taxon>
        <taxon>Euteleostomi</taxon>
        <taxon>Actinopterygii</taxon>
        <taxon>Neopterygii</taxon>
        <taxon>Teleostei</taxon>
        <taxon>Ostariophysi</taxon>
        <taxon>Cypriniformes</taxon>
        <taxon>Cyprinidae</taxon>
        <taxon>Labeoninae</taxon>
        <taxon>Labeonini</taxon>
        <taxon>Cirrhinus</taxon>
    </lineage>
</organism>
<evidence type="ECO:0000256" key="1">
    <source>
        <dbReference type="ARBA" id="ARBA00010838"/>
    </source>
</evidence>
<sequence>MCVLAHTGKINRGPLTTSQTSEEDNVFTCGGPVPQQSRAYFLYLQSRGVTHFKVPLSWSHILPSGDPNQPHEDTVKCYKTLVQQLTESGIKPLLILHRSTVPELFRVRYGVWENPLLVQMFEQYARFVLSTFRDLVDTFITFSHLHELHEVQLQSAVQSHANVYNVYHQIFKGLHLSLGIRDSDINSGFDQMGPKIMEYVDFISLHLKYNCKLETPVTELQVLEKFRSQTEAERDQFLSGSFPVGFEWSISSESFKVEGGWAEHGKGETIWDRLSHEGHVFENQTADLACDSYHKVDYDVYLLRGMMALNYQFSISWARIFPTGRKESLLDMGVAYYDKMIDTLLQSGIEPTVTLHHWDLPQALQDLGGWENDSIVEAFKEFSDFCFSHYGDRVKTWITFSSPWVVSNLGYGTGEHPPRVKDPIIASYKVTHNILKSHAEAWHIYNDNYRNLQGGKVGIALNSDWAEPRNSLSDQDVAAAKRYLNFKLGWFAHPIFVDGDYPAALKEQIEKKKDICGTELARLPVFTKAEKQRIQGTADFFGLNHHTSRLISESLNSCDVGPNNVGDFQTHIDPTWLPTASDLIQSVPWGLRRLLNYISLQYTSITKVPIYITGNGMPTECNGDMFNDIERVSYLKAYINEAMKAVHLDEIGVQRFTVQSLMDGFEGPEGYSQCFGLHHVDFEDPDRPRTPKASTYYYSKVIERNGFPETAAKPKMQIYRNKIDITRLPSLPPSEVPSKSKVVWEKFSPQTKFERQFYHYGTFPEGFHWGVSSSAYQVEGGWNADGKGPSIWDTFTQKPGNIPNNDNGHVACDSYNKIDEDLNMLRALKVKTYRFSLSWSRIFPSGYKLSLNQKGVDYYNRLIDGLIANNIAPMVTLYHWDLPQALQDINGWDNPEMINIFNEYCDFSYATFGDRVKFWITFNEPQTIAWSGYGLGQIPPNVKQPGGAPYRVAHNLLKAHAQAYHTYDEKYRASQGGLVSISLNAEWAEPLDVNVPREVVAADRALQFQLGWFAHPIFKTGDYPDAMKWQVGNKSELQGLSESRLPSLTDKDKAFIQGTADVFCISTYTTKVVRHVTSRLSIKSYETDQDVKKEDADGSINTAVIEQKAVAWGVRRLLNWLKEEYGDPEIYVTENGVATGLDVTVDDSERIFFLKTYVDEVLKAHNLDGVRVKGYIANSLMDSFQWLKGYTVGYGLHYVNFKHSSQPRTPKRSAHLYFDIMRNNGFPLTEEVEMLYGHFPEAFMWSTATASYQIEGAWRADGKGLSIWDKFAHTPEKISGDDNGDIACDSYNKIDEDINSLKILRVTLYHWDLPQALQDVGGWENDTIVERFRDYADVVFNSLGDKVKFWITINEPFIVALYGYGHGNFAPGLNANPGTAPYIAGHNLIKAHAEAWHVYNDKHRAKQGGIIGITLFSHWAEPRNPYKQEDVDAAVRVVQFMIGWFAHPVFNGDYSDLMKNRIRERSLAAGRPQSRLPEFTPAEVTRIKGTHDYFGFNHYSTVLAYNMDYQNQEHYDADKGAGTVVDRTWLDSGSDWLKVNPVGFRKILKFIKEEYGNPPIYVTENGVSERGPVDLNDIHRIHYYDNYINQALKAYLLDGVDMRGYTAWSLMDNLEWLLGFDERFGLFYVNRSDPNLPRVPKNNAEPRDSHLFEKLDQEETFKSLQMENTKKISHQKSASALSYQTVWEKFKSQTEAERDQFLSGSFPGGFEWSISSESFKVEGGWAQDGKGETIWDRFSHEGHVSGNQNADLACDSYYKVDYDVYLLRGMKTPNYQVSISWARIFPTGRKESLLDKGVAYYDKMIDTLLQSGIEPTVTLYHWDLPQALQDLGGWESDSIVEAFKEFSDFCFSHYGDRVKTWITFGSPWAVSNLGYGTGEHPPGVKDPIIASYKVTHNILKSHAEAWHIYNDNYRILQGGKVGIALNSDWAEPNNPSSVEDVAAAERYLNFMLGWFAHPIFVDGDYPAVLKEQIEKKKNLCGKEVARLPVFTEAEKQRIQGTADFFGLNHHTSRLISESLNSCDAGPNNVGDFQTHIDPTWPTTVSDQIQSVPWGLRRLLNYISSEYTSITKVPIYITGNGMPTEYDGDAFNDTDRVDYLKAYINEAMKAVNLDGISIQRFTVQSLMDGFEGPQGYSHRFGLHYVYFEGADRPRTPKASLYYYSKVIERNGFAETVVKDKMQMYENKIEKRLPSLPPSEIPSKSKVVWEKFSPQTNFERQLYHYGTFPEGFQWGVSSAAYQVEGGWNADGKGPSVWDTFAQTPGNIPNVDNANVACDSYNKIDADLYMLRALKVKTYRFSLSWSRIFPSGYTSSLNQKGVDYYNRLIDDLIANNIAPMVTLYHWDLPQALQDINGWDNPEMINIFNEYCDFCYATFGDRVKFWITFNEPQTIAWSGYGLGQIPPNVKQPGDAPYRVAHNLLKAHAQAYHTYDEKYRASQGGLVSISLNAEWAEPLDVNAPREVVAADRALQFQLGWFAHPIFKNGDYPDAMKWQVGNKSELQGLTESRLPSFTDQDKAFIQGTADVFCISTYNTKVVRHVTSSLDIQSYETDQDVKKEDPDGAIHTAVIEQKAVAWGIRRLLNWLKEEYGDPEIYVTENGVATGLDITVDDTERIFFLKTYIDEALKAHNLDGVRVNGYIATSLMDSFEWLKGYTVGYGLHYVNFQHPSRPRSPKRSAQLYFDIINNNGFPLTEDVAMLYGHFREGFKWSTASAAYQIEGAWRADGKGLSIWDKFAHTPEKISGDDNGDIACGSYYKIDEDINLLKILRVKNYRFSISWPRIMPDGTNRKINQAGLNYYHRVVDALLAANITPQVTLYHWDLPQALQDVGGWQNETIVERFRDYADVVFNSLGDKVKFWITINEPYIVALHGYGHGIFAPGLNDDPGVAPYVAGHNLIKAHAEAWHVYNDKYRATQGGIIGITINSDWAEPRNQYKQEDVDAAVRLVQFMIGWFAHPVFNGDYSDIMKNRIRERSLAAGRPQSRLPEFTPAEVARIKGTHDYFGLNHYATVLAFYVDFGIQEHYDADRGAAVISDRTWLDSGSDWLKVNPLGFRKLLKFIKDEYGNPPVFVTENGVSERGPVDLNDALRIHFYDNYINQALKAYLLDGVDMRGYAAWSLMDNLEWTMGYSERFGLFYVNRSDPNLPRVPKKSVQHYTTIINCNGFISPVESPHECQILSEPQGAIPPSSPGEEQTVSFLGLEVSGSDAALGLNVLFSVTVIAAVAVVLLAFGLVKASKKQKRSVEEHIDLQKRESNAEPRDSNLFEKLDQEETFKSLQMENTKKVSHQKSASALSYQTVWEKFKSQTEAERDQFLSGSFPGGFEWSISSESFKVEGGWAQDGKGETIWDRFSHEGHVSGNQTADLACDSYYKVDYDVYLLRGMKTPNYQVSISWARIFPTGRKESLLDKGVAYYDKMIDTLLQSGIEPTVTLYHWDLPQALQDLGGWESDSIVEAFKEFSDFCFSHYGDRVKTWITFGSPWAVSNLGYGTGEHPPRVKDPIIASYKVTHNILKSHAEAWHIYNDNYRILQGGKVGIALNSDWAEPNNPSSVEDVAAAERYLNFMLGWFAHPIFVDGDYPAVLKEQIEKKKNLCGKEVARLPVFTEAEKQRIQGTADFFGLNHHTSRLISESLNSCDAGPNNVGDFQTHIDPTWPTTVSDHIQSVPWGLRRLLNYISSEYTSITKVPIYITGNGMPTEYDGDAFNDTDRVDYLKAYINEAMKAVNLDGISIQRFTVQSLMDGFEGPQGYSHRFGLHYVYFEGADRPRTPKASLYYYSKVIERNGFAETVVKDKMQMYEIKRLPSLLPSEIPSKSKVVWEKFSPQTNFERQLYHYGTFPEGFQWGVSSAAYQVEGGWNADGKGPSVWDTFAQTPGNIPNVDNANVACDSYNKIDADVYMLRALKVKTYRFSLSWSRIFPSGYTSSLNQKGVDYYNRLIDDLIANNIAPMVTLYHWDLPQALQNINGWDNPEMINIFNEYCDFCYATFGDRVKFWITFNEPQTIAWSGYGLGQIPPNVKQPGDAPYRVAHNLLKAHAQAYHTYDEKYRASQGGLVSISLNAEWAEPLDVNAPREVVAADRALQFQLGWFAHPIFKNGDYPDAMKWQVGNKSELQGLTESRLPSFTDQDKAFIQGTADVFCISTYNTKVVRHVTSSLDIQSYETDQDVKKEDPDGAIHTAVIEQKAVAWGIRRLLNWLKEEYGDPEIYVTENGVATGLDITVDDTERIFYLKTYIDEALKAHNLDGVRVNGYIATSLMDSFEWLKGYTVGYGLHYVNFQHPSRPRSPKRSAQLYFDIINNNGFPLTEDVAMLYGHFREGFKWSTASAAYQIEGAWRADGKGLSIWDKFAHTPEKISGDDNGDIACGSYYKIDEDINLLKILRVKNYRFSISWPRIMPDGTNRKINQAGLNYYHRVVDALLAANITPQVTLYHWDLPQALQDVGGWQNETIVERFRDYADVVFNSLGDKVKFWITINEPYIVALHGYGHGIFAPGLNDDPGVAPYVAGHNLIKAHAEAWHVYNDKYRATQGGIIGITINSDWAEPRNPYKQEDVDAAVRLVQFMIGWFAHPVFNGDYSDIMKNRIRERSLAAGRPQSRLPEFTPAEVARIKGTHDYFGLNHYATVLAFYVDFGIQEHYDADRGAAVISDRTWLESGSDWLKVNPLGFRRLLKFIKDEYGNPPVFVTENGVSERGPVDLNDALRIHFYDNYINQALKAYLLDGVDMRGYAAWSLMDNLEWTMGYSERFGLFYVNRSDPNLPRVPKKSVQHYTTIINCNGFISPGESPHECQILEPQGTISPSPPGEGEGELLVSFLGLEVSGSDATLGLNVLFSLTVIAAVAVVLLVFGLVKASKKRKRSVEEHIDLQKRERF</sequence>
<evidence type="ECO:0000256" key="4">
    <source>
        <dbReference type="ARBA" id="ARBA00023180"/>
    </source>
</evidence>
<dbReference type="InterPro" id="IPR018120">
    <property type="entry name" value="Glyco_hydro_1_AS"/>
</dbReference>
<dbReference type="InterPro" id="IPR033132">
    <property type="entry name" value="GH_1_N_CS"/>
</dbReference>
<evidence type="ECO:0000256" key="3">
    <source>
        <dbReference type="ARBA" id="ARBA00022801"/>
    </source>
</evidence>
<comment type="caution">
    <text evidence="9">The sequence shown here is derived from an EMBL/GenBank/DDBJ whole genome shotgun (WGS) entry which is preliminary data.</text>
</comment>
<dbReference type="PRINTS" id="PR00131">
    <property type="entry name" value="GLHYDRLASE1"/>
</dbReference>
<feature type="active site" description="Nucleophile" evidence="6">
    <location>
        <position position="1564"/>
    </location>
</feature>
<keyword evidence="4" id="KW-0325">Glycoprotein</keyword>
<keyword evidence="5 7" id="KW-0326">Glycosidase</keyword>
<evidence type="ECO:0000256" key="5">
    <source>
        <dbReference type="ARBA" id="ARBA00023295"/>
    </source>
</evidence>
<dbReference type="Proteomes" id="UP001187343">
    <property type="component" value="Unassembled WGS sequence"/>
</dbReference>
<accession>A0AA88PXI6</accession>
<gene>
    <name evidence="9" type="ORF">Q8A67_006527</name>
</gene>
<reference evidence="9" key="1">
    <citation type="submission" date="2023-08" db="EMBL/GenBank/DDBJ databases">
        <title>Chromosome-level Genome Assembly of mud carp (Cirrhinus molitorella).</title>
        <authorList>
            <person name="Liu H."/>
        </authorList>
    </citation>
    <scope>NUCLEOTIDE SEQUENCE</scope>
    <source>
        <strain evidence="9">Prfri</strain>
        <tissue evidence="9">Muscle</tissue>
    </source>
</reference>
<evidence type="ECO:0000256" key="6">
    <source>
        <dbReference type="PROSITE-ProRule" id="PRU10055"/>
    </source>
</evidence>
<dbReference type="PROSITE" id="PS00572">
    <property type="entry name" value="GLYCOSYL_HYDROL_F1_1"/>
    <property type="match status" value="6"/>
</dbReference>
<dbReference type="PANTHER" id="PTHR10353:SF38">
    <property type="entry name" value="LACTASE_PHLORIZIN HYDROLASE"/>
    <property type="match status" value="1"/>
</dbReference>
<dbReference type="PANTHER" id="PTHR10353">
    <property type="entry name" value="GLYCOSYL HYDROLASE"/>
    <property type="match status" value="1"/>
</dbReference>